<dbReference type="Gene3D" id="2.60.40.10">
    <property type="entry name" value="Immunoglobulins"/>
    <property type="match status" value="1"/>
</dbReference>
<evidence type="ECO:0000256" key="2">
    <source>
        <dbReference type="SAM" id="MobiDB-lite"/>
    </source>
</evidence>
<dbReference type="EMBL" id="CP008874">
    <property type="protein sequence ID" value="AKH97635.1"/>
    <property type="molecule type" value="Genomic_DNA"/>
</dbReference>
<feature type="compositionally biased region" description="Polar residues" evidence="2">
    <location>
        <begin position="414"/>
        <end position="427"/>
    </location>
</feature>
<dbReference type="NCBIfam" id="TIGR04126">
    <property type="entry name" value="PGF_CTERM"/>
    <property type="match status" value="1"/>
</dbReference>
<reference evidence="6 7" key="1">
    <citation type="journal article" date="2015" name="ISME J.">
        <title>Elemental sulfur and acetate can support life of a novel strictly anaerobic haloarchaeon.</title>
        <authorList>
            <person name="Sorokin D.Y."/>
            <person name="Kublanov I.V."/>
            <person name="Gavrilov S.N."/>
            <person name="Rojo D."/>
            <person name="Roman P."/>
            <person name="Golyshin P.N."/>
            <person name="Slepak V.Z."/>
            <person name="Smedile F."/>
            <person name="Ferrer M."/>
            <person name="Messina E."/>
            <person name="La Cono V."/>
            <person name="Yakimov M.M."/>
        </authorList>
    </citation>
    <scope>NUCLEOTIDE SEQUENCE [LARGE SCALE GENOMIC DNA]</scope>
    <source>
        <strain evidence="6 7">HSR2</strain>
    </source>
</reference>
<dbReference type="PATRIC" id="fig|1604004.4.peg.1204"/>
<dbReference type="AlphaFoldDB" id="A0A0F7PBU9"/>
<dbReference type="Pfam" id="PF18204">
    <property type="entry name" value="PGF-CTERM"/>
    <property type="match status" value="1"/>
</dbReference>
<dbReference type="InterPro" id="IPR013783">
    <property type="entry name" value="Ig-like_fold"/>
</dbReference>
<name>A0A0F7PBU9_9EURY</name>
<evidence type="ECO:0000313" key="7">
    <source>
        <dbReference type="Proteomes" id="UP000069906"/>
    </source>
</evidence>
<dbReference type="KEGG" id="hsu:HLASF_1147"/>
<dbReference type="Pfam" id="PF13205">
    <property type="entry name" value="Big_5"/>
    <property type="match status" value="1"/>
</dbReference>
<dbReference type="Gene3D" id="2.60.40.1220">
    <property type="match status" value="1"/>
</dbReference>
<evidence type="ECO:0000313" key="6">
    <source>
        <dbReference type="EMBL" id="AKH97635.1"/>
    </source>
</evidence>
<dbReference type="NCBIfam" id="TIGR04213">
    <property type="entry name" value="PGF_pre_PGF"/>
    <property type="match status" value="1"/>
</dbReference>
<feature type="transmembrane region" description="Helical" evidence="3">
    <location>
        <begin position="685"/>
        <end position="702"/>
    </location>
</feature>
<feature type="compositionally biased region" description="Acidic residues" evidence="2">
    <location>
        <begin position="438"/>
        <end position="451"/>
    </location>
</feature>
<keyword evidence="3" id="KW-0472">Membrane</keyword>
<feature type="domain" description="SbsA Ig-like" evidence="4">
    <location>
        <begin position="12"/>
        <end position="123"/>
    </location>
</feature>
<evidence type="ECO:0000256" key="3">
    <source>
        <dbReference type="SAM" id="Phobius"/>
    </source>
</evidence>
<evidence type="ECO:0000256" key="1">
    <source>
        <dbReference type="ARBA" id="ARBA00022729"/>
    </source>
</evidence>
<dbReference type="InterPro" id="IPR026371">
    <property type="entry name" value="PGF_CTERM"/>
</dbReference>
<organism evidence="6 7">
    <name type="scientific">Halanaeroarchaeum sulfurireducens</name>
    <dbReference type="NCBI Taxonomy" id="1604004"/>
    <lineage>
        <taxon>Archaea</taxon>
        <taxon>Methanobacteriati</taxon>
        <taxon>Methanobacteriota</taxon>
        <taxon>Stenosarchaea group</taxon>
        <taxon>Halobacteria</taxon>
        <taxon>Halobacteriales</taxon>
        <taxon>Halobacteriaceae</taxon>
        <taxon>Halanaeroarchaeum</taxon>
    </lineage>
</organism>
<dbReference type="Proteomes" id="UP000069906">
    <property type="component" value="Chromosome"/>
</dbReference>
<dbReference type="GO" id="GO:0005886">
    <property type="term" value="C:plasma membrane"/>
    <property type="evidence" value="ECO:0007669"/>
    <property type="project" value="UniProtKB-SubCell"/>
</dbReference>
<keyword evidence="3" id="KW-0812">Transmembrane</keyword>
<evidence type="ECO:0000259" key="4">
    <source>
        <dbReference type="Pfam" id="PF13205"/>
    </source>
</evidence>
<dbReference type="HOGENOM" id="CLU_390635_0_0_2"/>
<feature type="region of interest" description="Disordered" evidence="2">
    <location>
        <begin position="628"/>
        <end position="681"/>
    </location>
</feature>
<keyword evidence="7" id="KW-1185">Reference proteome</keyword>
<keyword evidence="1" id="KW-0732">Signal</keyword>
<keyword evidence="3" id="KW-1133">Transmembrane helix</keyword>
<dbReference type="InterPro" id="IPR014755">
    <property type="entry name" value="Cu-Rt/internalin_Ig-like"/>
</dbReference>
<protein>
    <submittedName>
        <fullName evidence="6">Uncharacterized protein</fullName>
    </submittedName>
</protein>
<dbReference type="InterPro" id="IPR026453">
    <property type="entry name" value="PGF_pre_PGF"/>
</dbReference>
<accession>A0A0F7PBU9</accession>
<feature type="region of interest" description="Disordered" evidence="2">
    <location>
        <begin position="399"/>
        <end position="475"/>
    </location>
</feature>
<feature type="compositionally biased region" description="Low complexity" evidence="2">
    <location>
        <begin position="463"/>
        <end position="475"/>
    </location>
</feature>
<dbReference type="GO" id="GO:0030115">
    <property type="term" value="C:S-layer"/>
    <property type="evidence" value="ECO:0007669"/>
    <property type="project" value="UniProtKB-SubCell"/>
</dbReference>
<sequence>MASQTITDTTDGAAPVLVSTSPVDGATGVGTDTNLVTTLSESVVAGSGNVEIRQSADDSLFEAINITDPGKVDITDEVVTINPDGTLTGTVGYYVTVNATALDDTAGNSYPGISANTTWNFETADTTAPSVTVEQPNGGERLAGGSLYNIQWTATDNVGIQANSTDLAYSTDSGTTWTTIATGETNDGTYTWTVPSIDSTTALVRVQATDTSGNTGQDVSDSTFEIDSTVPDLAGATTADVAGDGTVDRVMVTFREPVDDGSIATTDFSMSMGTVEAVATGATADDASVVLTVSGLATNDTSVNPSVTVAASSVEDLAGNAGPSTDTAVTASDGAAPVLLSGVTDDGDANGQIDRVTLTFSEGVTGGSTYARDYNVVGYDGETIRSDDGDETLNVTVVESGTADSDATPEVTYTRGTSADASGNLVANRTIRARDGVGDDDGSSDGDDDDGSVSTGGGGGGSTSSESEVTTTETDGQATINIYRLSPGGSVNVGFSQVNTETVSLQEVSTSFDMGTTIDNTMTVQVSETPPAHVPEPEGGTHLGYTTIEIEGNLADSVTQGKFTFNIDPARLEELDAAPEDVSVMRHHDGEWQEVTTTSIDDTTYRVTTPGYSTFAITVAQTADMTTTETTTVTETETTTATTETTTATTETTTETTETTTETTTAPETTAVTTTTTATSTSTPGFGPVVAVIALLVSLLITRKRA</sequence>
<gene>
    <name evidence="6" type="ORF">HLASF_1147</name>
</gene>
<dbReference type="InterPro" id="IPR032812">
    <property type="entry name" value="SbsA_Ig"/>
</dbReference>
<feature type="domain" description="PGF-CTERM archaeal protein-sorting signal" evidence="5">
    <location>
        <begin position="683"/>
        <end position="704"/>
    </location>
</feature>
<proteinExistence type="predicted"/>
<evidence type="ECO:0000259" key="5">
    <source>
        <dbReference type="Pfam" id="PF18204"/>
    </source>
</evidence>